<reference evidence="2 3" key="1">
    <citation type="journal article" date="2018" name="Sci. Rep.">
        <title>Comparative analysis of the Pocillopora damicornis genome highlights role of immune system in coral evolution.</title>
        <authorList>
            <person name="Cunning R."/>
            <person name="Bay R.A."/>
            <person name="Gillette P."/>
            <person name="Baker A.C."/>
            <person name="Traylor-Knowles N."/>
        </authorList>
    </citation>
    <scope>NUCLEOTIDE SEQUENCE [LARGE SCALE GENOMIC DNA]</scope>
    <source>
        <strain evidence="2">RSMAS</strain>
        <tissue evidence="2">Whole animal</tissue>
    </source>
</reference>
<dbReference type="EMBL" id="RCHS01003824">
    <property type="protein sequence ID" value="RMX39339.1"/>
    <property type="molecule type" value="Genomic_DNA"/>
</dbReference>
<evidence type="ECO:0000313" key="2">
    <source>
        <dbReference type="EMBL" id="RMX39339.1"/>
    </source>
</evidence>
<feature type="compositionally biased region" description="Polar residues" evidence="1">
    <location>
        <begin position="54"/>
        <end position="64"/>
    </location>
</feature>
<dbReference type="Proteomes" id="UP000275408">
    <property type="component" value="Unassembled WGS sequence"/>
</dbReference>
<sequence length="189" mass="21699">MKKAIQRNAKLDENFSVIERQLDKEKLMTLNQLSERKREFIRERAKRRLSLPNIETTGTRSVSFGRQKAPSTDEGKDAPIWRQFSDRLNFHPRSLSPSNKQDPELISVSSLGSVKKKSHSDNISNDIYDTPFTDENNVCRLPRLTDEGENENVRAQLQSFKPRRISIAATSPSLHISRRLGRRATLPTL</sequence>
<comment type="caution">
    <text evidence="2">The sequence shown here is derived from an EMBL/GenBank/DDBJ whole genome shotgun (WGS) entry which is preliminary data.</text>
</comment>
<keyword evidence="3" id="KW-1185">Reference proteome</keyword>
<accession>A0A3M6TDH4</accession>
<protein>
    <submittedName>
        <fullName evidence="2">Uncharacterized protein</fullName>
    </submittedName>
</protein>
<feature type="compositionally biased region" description="Basic and acidic residues" evidence="1">
    <location>
        <begin position="71"/>
        <end position="80"/>
    </location>
</feature>
<gene>
    <name evidence="2" type="ORF">pdam_00017905</name>
</gene>
<organism evidence="2 3">
    <name type="scientific">Pocillopora damicornis</name>
    <name type="common">Cauliflower coral</name>
    <name type="synonym">Millepora damicornis</name>
    <dbReference type="NCBI Taxonomy" id="46731"/>
    <lineage>
        <taxon>Eukaryota</taxon>
        <taxon>Metazoa</taxon>
        <taxon>Cnidaria</taxon>
        <taxon>Anthozoa</taxon>
        <taxon>Hexacorallia</taxon>
        <taxon>Scleractinia</taxon>
        <taxon>Astrocoeniina</taxon>
        <taxon>Pocilloporidae</taxon>
        <taxon>Pocillopora</taxon>
    </lineage>
</organism>
<evidence type="ECO:0000313" key="3">
    <source>
        <dbReference type="Proteomes" id="UP000275408"/>
    </source>
</evidence>
<dbReference type="AlphaFoldDB" id="A0A3M6TDH4"/>
<feature type="region of interest" description="Disordered" evidence="1">
    <location>
        <begin position="54"/>
        <end position="80"/>
    </location>
</feature>
<proteinExistence type="predicted"/>
<name>A0A3M6TDH4_POCDA</name>
<evidence type="ECO:0000256" key="1">
    <source>
        <dbReference type="SAM" id="MobiDB-lite"/>
    </source>
</evidence>